<dbReference type="GO" id="GO:0006633">
    <property type="term" value="P:fatty acid biosynthetic process"/>
    <property type="evidence" value="ECO:0007669"/>
    <property type="project" value="TreeGrafter"/>
</dbReference>
<feature type="domain" description="AMP-binding enzyme C-terminal" evidence="6">
    <location>
        <begin position="434"/>
        <end position="512"/>
    </location>
</feature>
<evidence type="ECO:0000256" key="4">
    <source>
        <dbReference type="ARBA" id="ARBA00022840"/>
    </source>
</evidence>
<dbReference type="GO" id="GO:0006637">
    <property type="term" value="P:acyl-CoA metabolic process"/>
    <property type="evidence" value="ECO:0007669"/>
    <property type="project" value="TreeGrafter"/>
</dbReference>
<dbReference type="InterPro" id="IPR020845">
    <property type="entry name" value="AMP-binding_CS"/>
</dbReference>
<dbReference type="GO" id="GO:0005524">
    <property type="term" value="F:ATP binding"/>
    <property type="evidence" value="ECO:0007669"/>
    <property type="project" value="UniProtKB-KW"/>
</dbReference>
<reference evidence="7" key="1">
    <citation type="journal article" date="2014" name="Int. J. Syst. Evol. Microbiol.">
        <title>Complete genome sequence of Corynebacterium casei LMG S-19264T (=DSM 44701T), isolated from a smear-ripened cheese.</title>
        <authorList>
            <consortium name="US DOE Joint Genome Institute (JGI-PGF)"/>
            <person name="Walter F."/>
            <person name="Albersmeier A."/>
            <person name="Kalinowski J."/>
            <person name="Ruckert C."/>
        </authorList>
    </citation>
    <scope>NUCLEOTIDE SEQUENCE</scope>
    <source>
        <strain evidence="7">JCM 14719</strain>
    </source>
</reference>
<evidence type="ECO:0000313" key="8">
    <source>
        <dbReference type="Proteomes" id="UP000637720"/>
    </source>
</evidence>
<dbReference type="AlphaFoldDB" id="A0A8J3BE46"/>
<evidence type="ECO:0000313" key="7">
    <source>
        <dbReference type="EMBL" id="GGK00624.1"/>
    </source>
</evidence>
<dbReference type="PANTHER" id="PTHR43605">
    <property type="entry name" value="ACYL-COENZYME A SYNTHETASE"/>
    <property type="match status" value="1"/>
</dbReference>
<evidence type="ECO:0000259" key="6">
    <source>
        <dbReference type="Pfam" id="PF13193"/>
    </source>
</evidence>
<reference evidence="7" key="2">
    <citation type="submission" date="2020-09" db="EMBL/GenBank/DDBJ databases">
        <authorList>
            <person name="Sun Q."/>
            <person name="Ohkuma M."/>
        </authorList>
    </citation>
    <scope>NUCLEOTIDE SEQUENCE</scope>
    <source>
        <strain evidence="7">JCM 14719</strain>
    </source>
</reference>
<evidence type="ECO:0000256" key="2">
    <source>
        <dbReference type="ARBA" id="ARBA00022598"/>
    </source>
</evidence>
<dbReference type="PRINTS" id="PR00154">
    <property type="entry name" value="AMPBINDING"/>
</dbReference>
<dbReference type="InterPro" id="IPR000873">
    <property type="entry name" value="AMP-dep_synth/lig_dom"/>
</dbReference>
<dbReference type="EMBL" id="BMOF01000023">
    <property type="protein sequence ID" value="GGK00624.1"/>
    <property type="molecule type" value="Genomic_DNA"/>
</dbReference>
<dbReference type="CDD" id="cd05972">
    <property type="entry name" value="MACS_like"/>
    <property type="match status" value="1"/>
</dbReference>
<dbReference type="Gene3D" id="3.30.300.30">
    <property type="match status" value="1"/>
</dbReference>
<sequence length="532" mass="59623">MTPQVDLLAPEWYNVAQDIDRFAEDRTKIALYWENAEGETRIIPYWQLKEESNRLANGLRALGLQKGDKVVILLPRIPESYITYLACLKLGAVLMPGSELLRAKDILYRVNHAGAKGIIAYTSLVPEVEAIRGEAATLQHFVVVGGKAEGWVPYEDVVAGQPVDFEMEKTHREDLAFLLYTSGTTGNPKGVMHTHGWAYAHRAVAAKLWLDIRETDIVWATASPGWAKWLWSPFVSTLASGAAGFAYHGRFEPEKYLHLLEKYRINVLCCTPTEYRLMAKVDNLERFRLHLRSAVSAGEPLNREVIDTFRRHFGIVVRDGYGQTENTLLVATMLGMEVRPGSMGKPTPAAQVAIIDEDGNPVPPGVVGDIAVHRSAPALFKGYYNDPKRTAKAFRGDWYVTGDQARMDEDGYLWFEGRADDIIISAGYTIGPFEVEDALVKHPAVKECAVVASPDEVRGSIVKAFVVLKNPNDASEELVVELQEHVKKLTAPYKYPREIEFVTELPKTTSGKIRRVELRQRERERKRHLIGG</sequence>
<dbReference type="Pfam" id="PF00501">
    <property type="entry name" value="AMP-binding"/>
    <property type="match status" value="1"/>
</dbReference>
<dbReference type="GO" id="GO:0004321">
    <property type="term" value="F:fatty-acyl-CoA synthase activity"/>
    <property type="evidence" value="ECO:0007669"/>
    <property type="project" value="TreeGrafter"/>
</dbReference>
<feature type="domain" description="AMP-dependent synthetase/ligase" evidence="5">
    <location>
        <begin position="25"/>
        <end position="384"/>
    </location>
</feature>
<dbReference type="GO" id="GO:0015645">
    <property type="term" value="F:fatty acid ligase activity"/>
    <property type="evidence" value="ECO:0007669"/>
    <property type="project" value="TreeGrafter"/>
</dbReference>
<evidence type="ECO:0000259" key="5">
    <source>
        <dbReference type="Pfam" id="PF00501"/>
    </source>
</evidence>
<dbReference type="PROSITE" id="PS00455">
    <property type="entry name" value="AMP_BINDING"/>
    <property type="match status" value="1"/>
</dbReference>
<dbReference type="Proteomes" id="UP000637720">
    <property type="component" value="Unassembled WGS sequence"/>
</dbReference>
<protein>
    <submittedName>
        <fullName evidence="7">Acyl--CoA ligase</fullName>
    </submittedName>
</protein>
<dbReference type="SUPFAM" id="SSF56801">
    <property type="entry name" value="Acetyl-CoA synthetase-like"/>
    <property type="match status" value="1"/>
</dbReference>
<dbReference type="GO" id="GO:0016405">
    <property type="term" value="F:CoA-ligase activity"/>
    <property type="evidence" value="ECO:0007669"/>
    <property type="project" value="UniProtKB-ARBA"/>
</dbReference>
<accession>A0A8J3BE46</accession>
<keyword evidence="2 7" id="KW-0436">Ligase</keyword>
<dbReference type="Pfam" id="PF13193">
    <property type="entry name" value="AMP-binding_C"/>
    <property type="match status" value="1"/>
</dbReference>
<dbReference type="FunFam" id="3.30.300.30:FF:000005">
    <property type="entry name" value="Acyl-coenzyme A synthetase ACSM5, mitochondrial"/>
    <property type="match status" value="1"/>
</dbReference>
<evidence type="ECO:0000256" key="3">
    <source>
        <dbReference type="ARBA" id="ARBA00022741"/>
    </source>
</evidence>
<keyword evidence="8" id="KW-1185">Reference proteome</keyword>
<organism evidence="7 8">
    <name type="scientific">Calditerricola satsumensis</name>
    <dbReference type="NCBI Taxonomy" id="373054"/>
    <lineage>
        <taxon>Bacteria</taxon>
        <taxon>Bacillati</taxon>
        <taxon>Bacillota</taxon>
        <taxon>Bacilli</taxon>
        <taxon>Bacillales</taxon>
        <taxon>Bacillaceae</taxon>
        <taxon>Calditerricola</taxon>
    </lineage>
</organism>
<dbReference type="NCBIfam" id="NF047394">
    <property type="entry name" value="AcylCoAsynMbcS"/>
    <property type="match status" value="1"/>
</dbReference>
<dbReference type="PANTHER" id="PTHR43605:SF10">
    <property type="entry name" value="ACYL-COA SYNTHETASE MEDIUM CHAIN FAMILY MEMBER 3"/>
    <property type="match status" value="1"/>
</dbReference>
<name>A0A8J3BE46_9BACI</name>
<dbReference type="InterPro" id="IPR020459">
    <property type="entry name" value="AMP-binding"/>
</dbReference>
<dbReference type="InterPro" id="IPR051087">
    <property type="entry name" value="Mitochondrial_ACSM"/>
</dbReference>
<proteinExistence type="inferred from homology"/>
<gene>
    <name evidence="7" type="primary">acsA</name>
    <name evidence="7" type="ORF">GCM10007043_13320</name>
</gene>
<comment type="caution">
    <text evidence="7">The sequence shown here is derived from an EMBL/GenBank/DDBJ whole genome shotgun (WGS) entry which is preliminary data.</text>
</comment>
<keyword evidence="3" id="KW-0547">Nucleotide-binding</keyword>
<dbReference type="Gene3D" id="3.40.50.12780">
    <property type="entry name" value="N-terminal domain of ligase-like"/>
    <property type="match status" value="1"/>
</dbReference>
<dbReference type="InterPro" id="IPR025110">
    <property type="entry name" value="AMP-bd_C"/>
</dbReference>
<dbReference type="InterPro" id="IPR045851">
    <property type="entry name" value="AMP-bd_C_sf"/>
</dbReference>
<dbReference type="InterPro" id="IPR042099">
    <property type="entry name" value="ANL_N_sf"/>
</dbReference>
<comment type="similarity">
    <text evidence="1">Belongs to the ATP-dependent AMP-binding enzyme family.</text>
</comment>
<dbReference type="RefSeq" id="WP_229725756.1">
    <property type="nucleotide sequence ID" value="NZ_BMOF01000023.1"/>
</dbReference>
<evidence type="ECO:0000256" key="1">
    <source>
        <dbReference type="ARBA" id="ARBA00006432"/>
    </source>
</evidence>
<keyword evidence="4" id="KW-0067">ATP-binding</keyword>